<evidence type="ECO:0000313" key="7">
    <source>
        <dbReference type="EMBL" id="ACU61546.1"/>
    </source>
</evidence>
<keyword evidence="5" id="KW-0732">Signal</keyword>
<dbReference type="GO" id="GO:0009279">
    <property type="term" value="C:cell outer membrane"/>
    <property type="evidence" value="ECO:0007669"/>
    <property type="project" value="UniProtKB-SubCell"/>
</dbReference>
<feature type="region of interest" description="Disordered" evidence="4">
    <location>
        <begin position="800"/>
        <end position="820"/>
    </location>
</feature>
<sequence length="820" mass="91293">MKRLCLYLLSCCLGPSAIAQISGSFVNTGGQPIPFANVLLLNGTDTTLVKAALTDEKGLYSIASPPAGKYLLRFTGMGFQIWHSPLFDISATRKSQSFGQITIHELSHQLGEVVIQAEKPLFQPQLEGMVVNVQSSLLTKGSSALSILERSPGVMIDYRNNSIALNGKNGVMVMLNGKLIRIPMEQLVHLLNGMSADDIEKIELLTSPSSKYDAEGSAGLINIVLKKDKQQGTNGTLSLTGGYGYGEKATAGIHLSHNTGKLSSYGSYTYSRNRTYSDIYILSYQDMPVFGGRMEVLGYDTTRHLQHNHDASLGIDLKANAKTSLGASVSYNGSRAAVTDYNYGRYLLYPDSVLTYNGQINRETQWRNLVSSVYVERTMKHDARLNFTADYLYFKNDNPSQVQSSFITSHGKQVDSNDSLFAPSQRGMANTVIQVGVLKADYSRQLNRKLKLEAGLKGTYTVSNSTSRIESLIDGKWIGRTETINDMRMRESIGAAYISANLQLAPSLSLTAGTRYEYTRTKMTNERTGERTVDRTLSALFPNLAFSKKLNDHTELQLSYTKRISRPSYNDLAAFVGYSDPTAVYTGNQFLQPSITHNIKLGYNYKSYSFSLLFSRDDNPIARYQLTQSPAANLLYVSPQNLAYQHNITLQATLPWKVNDWWDMSYNLIGGYRQFRADYPLVPVIKSYFGYSGNFTESFRLPQNFGLELTGWYNGNSYNGTIKVGPMGTLSAGIKKELKNNGGTLQLSVADLLKTMTINVYYGTLTDEAFYIKNHVKINTESSRSPVFKLSYSRSFGMGSVRQTRQQEGAKDERDRIRKD</sequence>
<keyword evidence="2" id="KW-0472">Membrane</keyword>
<dbReference type="InterPro" id="IPR041700">
    <property type="entry name" value="OMP_b-brl_3"/>
</dbReference>
<dbReference type="RefSeq" id="WP_012791718.1">
    <property type="nucleotide sequence ID" value="NC_013132.1"/>
</dbReference>
<dbReference type="Gene3D" id="2.40.170.20">
    <property type="entry name" value="TonB-dependent receptor, beta-barrel domain"/>
    <property type="match status" value="1"/>
</dbReference>
<dbReference type="EMBL" id="CP001699">
    <property type="protein sequence ID" value="ACU61546.1"/>
    <property type="molecule type" value="Genomic_DNA"/>
</dbReference>
<feature type="chain" id="PRO_5037539236" evidence="5">
    <location>
        <begin position="20"/>
        <end position="820"/>
    </location>
</feature>
<evidence type="ECO:0000256" key="1">
    <source>
        <dbReference type="ARBA" id="ARBA00004442"/>
    </source>
</evidence>
<dbReference type="OrthoDB" id="905812at2"/>
<name>A0A979G663_CHIPD</name>
<feature type="signal peptide" evidence="5">
    <location>
        <begin position="1"/>
        <end position="19"/>
    </location>
</feature>
<protein>
    <submittedName>
        <fullName evidence="7">TonB-dependent receptor plug</fullName>
    </submittedName>
</protein>
<dbReference type="Gene3D" id="2.170.130.10">
    <property type="entry name" value="TonB-dependent receptor, plug domain"/>
    <property type="match status" value="1"/>
</dbReference>
<evidence type="ECO:0000256" key="4">
    <source>
        <dbReference type="SAM" id="MobiDB-lite"/>
    </source>
</evidence>
<evidence type="ECO:0000256" key="2">
    <source>
        <dbReference type="ARBA" id="ARBA00023136"/>
    </source>
</evidence>
<proteinExistence type="predicted"/>
<dbReference type="PANTHER" id="PTHR40980:SF4">
    <property type="entry name" value="TONB-DEPENDENT RECEPTOR-LIKE BETA-BARREL DOMAIN-CONTAINING PROTEIN"/>
    <property type="match status" value="1"/>
</dbReference>
<evidence type="ECO:0000256" key="3">
    <source>
        <dbReference type="ARBA" id="ARBA00023237"/>
    </source>
</evidence>
<comment type="subcellular location">
    <subcellularLocation>
        <location evidence="1">Cell outer membrane</location>
    </subcellularLocation>
</comment>
<dbReference type="Pfam" id="PF13620">
    <property type="entry name" value="CarboxypepD_reg"/>
    <property type="match status" value="1"/>
</dbReference>
<evidence type="ECO:0000256" key="5">
    <source>
        <dbReference type="SAM" id="SignalP"/>
    </source>
</evidence>
<keyword evidence="3" id="KW-0998">Cell outer membrane</keyword>
<dbReference type="PANTHER" id="PTHR40980">
    <property type="entry name" value="PLUG DOMAIN-CONTAINING PROTEIN"/>
    <property type="match status" value="1"/>
</dbReference>
<reference evidence="8" key="1">
    <citation type="submission" date="2009-08" db="EMBL/GenBank/DDBJ databases">
        <title>The complete genome of Chitinophaga pinensis DSM 2588.</title>
        <authorList>
            <consortium name="US DOE Joint Genome Institute (JGI-PGF)"/>
            <person name="Lucas S."/>
            <person name="Copeland A."/>
            <person name="Lapidus A."/>
            <person name="Glavina del Rio T."/>
            <person name="Dalin E."/>
            <person name="Tice H."/>
            <person name="Bruce D."/>
            <person name="Goodwin L."/>
            <person name="Pitluck S."/>
            <person name="Kyrpides N."/>
            <person name="Mavromatis K."/>
            <person name="Ivanova N."/>
            <person name="Mikhailova N."/>
            <person name="Sims D."/>
            <person name="Meinche L."/>
            <person name="Brettin T."/>
            <person name="Detter J.C."/>
            <person name="Han C."/>
            <person name="Larimer F."/>
            <person name="Land M."/>
            <person name="Hauser L."/>
            <person name="Markowitz V."/>
            <person name="Cheng J.-F."/>
            <person name="Hugenholtz P."/>
            <person name="Woyke T."/>
            <person name="Wu D."/>
            <person name="Spring S."/>
            <person name="Klenk H.-P."/>
            <person name="Eisen J.A."/>
        </authorList>
    </citation>
    <scope>NUCLEOTIDE SEQUENCE [LARGE SCALE GENOMIC DNA]</scope>
    <source>
        <strain evidence="8">ATCC 43595 / DSM 2588 / LMG 13176 / NBRC 15968 / NCIMB 11800 / UQM 2034</strain>
    </source>
</reference>
<keyword evidence="7" id="KW-0675">Receptor</keyword>
<dbReference type="InterPro" id="IPR008969">
    <property type="entry name" value="CarboxyPept-like_regulatory"/>
</dbReference>
<feature type="domain" description="Outer membrane protein beta-barrel" evidence="6">
    <location>
        <begin position="381"/>
        <end position="762"/>
    </location>
</feature>
<dbReference type="InterPro" id="IPR037066">
    <property type="entry name" value="Plug_dom_sf"/>
</dbReference>
<dbReference type="KEGG" id="cpi:Cpin_4086"/>
<gene>
    <name evidence="7" type="ordered locus">Cpin_4086</name>
</gene>
<organism evidence="7 8">
    <name type="scientific">Chitinophaga pinensis (strain ATCC 43595 / DSM 2588 / LMG 13176 / NBRC 15968 / NCIMB 11800 / UQM 2034)</name>
    <dbReference type="NCBI Taxonomy" id="485918"/>
    <lineage>
        <taxon>Bacteria</taxon>
        <taxon>Pseudomonadati</taxon>
        <taxon>Bacteroidota</taxon>
        <taxon>Chitinophagia</taxon>
        <taxon>Chitinophagales</taxon>
        <taxon>Chitinophagaceae</taxon>
        <taxon>Chitinophaga</taxon>
    </lineage>
</organism>
<evidence type="ECO:0000313" key="8">
    <source>
        <dbReference type="Proteomes" id="UP000002215"/>
    </source>
</evidence>
<dbReference type="InterPro" id="IPR036942">
    <property type="entry name" value="Beta-barrel_TonB_sf"/>
</dbReference>
<dbReference type="Proteomes" id="UP000002215">
    <property type="component" value="Chromosome"/>
</dbReference>
<dbReference type="AlphaFoldDB" id="A0A979G663"/>
<accession>A0A979G663</accession>
<dbReference type="SUPFAM" id="SSF56935">
    <property type="entry name" value="Porins"/>
    <property type="match status" value="1"/>
</dbReference>
<reference evidence="7 8" key="2">
    <citation type="journal article" date="2010" name="Stand. Genomic Sci.">
        <title>Complete genome sequence of Chitinophaga pinensis type strain (UQM 2034).</title>
        <authorList>
            <person name="Glavina Del Rio T."/>
            <person name="Abt B."/>
            <person name="Spring S."/>
            <person name="Lapidus A."/>
            <person name="Nolan M."/>
            <person name="Tice H."/>
            <person name="Copeland A."/>
            <person name="Cheng J.F."/>
            <person name="Chen F."/>
            <person name="Bruce D."/>
            <person name="Goodwin L."/>
            <person name="Pitluck S."/>
            <person name="Ivanova N."/>
            <person name="Mavromatis K."/>
            <person name="Mikhailova N."/>
            <person name="Pati A."/>
            <person name="Chen A."/>
            <person name="Palaniappan K."/>
            <person name="Land M."/>
            <person name="Hauser L."/>
            <person name="Chang Y.J."/>
            <person name="Jeffries C.D."/>
            <person name="Chain P."/>
            <person name="Saunders E."/>
            <person name="Detter J.C."/>
            <person name="Brettin T."/>
            <person name="Rohde M."/>
            <person name="Goker M."/>
            <person name="Bristow J."/>
            <person name="Eisen J.A."/>
            <person name="Markowitz V."/>
            <person name="Hugenholtz P."/>
            <person name="Kyrpides N.C."/>
            <person name="Klenk H.P."/>
            <person name="Lucas S."/>
        </authorList>
    </citation>
    <scope>NUCLEOTIDE SEQUENCE [LARGE SCALE GENOMIC DNA]</scope>
    <source>
        <strain evidence="8">ATCC 43595 / DSM 2588 / LMG 13176 / NBRC 15968 / NCIMB 11800 / UQM 2034</strain>
    </source>
</reference>
<dbReference type="SUPFAM" id="SSF49464">
    <property type="entry name" value="Carboxypeptidase regulatory domain-like"/>
    <property type="match status" value="1"/>
</dbReference>
<dbReference type="Pfam" id="PF14905">
    <property type="entry name" value="OMP_b-brl_3"/>
    <property type="match status" value="1"/>
</dbReference>
<evidence type="ECO:0000259" key="6">
    <source>
        <dbReference type="Pfam" id="PF14905"/>
    </source>
</evidence>
<feature type="compositionally biased region" description="Basic and acidic residues" evidence="4">
    <location>
        <begin position="808"/>
        <end position="820"/>
    </location>
</feature>